<reference evidence="2" key="2">
    <citation type="submission" date="2013-04" db="UniProtKB">
        <authorList>
            <consortium name="EnsemblPlants"/>
        </authorList>
    </citation>
    <scope>IDENTIFICATION</scope>
</reference>
<evidence type="ECO:0000313" key="2">
    <source>
        <dbReference type="EnsemblPlants" id="OB05G10120.1"/>
    </source>
</evidence>
<evidence type="ECO:0000313" key="3">
    <source>
        <dbReference type="Proteomes" id="UP000006038"/>
    </source>
</evidence>
<dbReference type="AlphaFoldDB" id="J3M338"/>
<dbReference type="Gramene" id="OB05G10120.1">
    <property type="protein sequence ID" value="OB05G10120.1"/>
    <property type="gene ID" value="OB05G10120"/>
</dbReference>
<dbReference type="OMA" id="HDHGAKL"/>
<reference evidence="2" key="1">
    <citation type="journal article" date="2013" name="Nat. Commun.">
        <title>Whole-genome sequencing of Oryza brachyantha reveals mechanisms underlying Oryza genome evolution.</title>
        <authorList>
            <person name="Chen J."/>
            <person name="Huang Q."/>
            <person name="Gao D."/>
            <person name="Wang J."/>
            <person name="Lang Y."/>
            <person name="Liu T."/>
            <person name="Li B."/>
            <person name="Bai Z."/>
            <person name="Luis Goicoechea J."/>
            <person name="Liang C."/>
            <person name="Chen C."/>
            <person name="Zhang W."/>
            <person name="Sun S."/>
            <person name="Liao Y."/>
            <person name="Zhang X."/>
            <person name="Yang L."/>
            <person name="Song C."/>
            <person name="Wang M."/>
            <person name="Shi J."/>
            <person name="Liu G."/>
            <person name="Liu J."/>
            <person name="Zhou H."/>
            <person name="Zhou W."/>
            <person name="Yu Q."/>
            <person name="An N."/>
            <person name="Chen Y."/>
            <person name="Cai Q."/>
            <person name="Wang B."/>
            <person name="Liu B."/>
            <person name="Min J."/>
            <person name="Huang Y."/>
            <person name="Wu H."/>
            <person name="Li Z."/>
            <person name="Zhang Y."/>
            <person name="Yin Y."/>
            <person name="Song W."/>
            <person name="Jiang J."/>
            <person name="Jackson S.A."/>
            <person name="Wing R.A."/>
            <person name="Wang J."/>
            <person name="Chen M."/>
        </authorList>
    </citation>
    <scope>NUCLEOTIDE SEQUENCE [LARGE SCALE GENOMIC DNA]</scope>
    <source>
        <strain evidence="2">cv. IRGC 101232</strain>
    </source>
</reference>
<feature type="region of interest" description="Disordered" evidence="1">
    <location>
        <begin position="19"/>
        <end position="52"/>
    </location>
</feature>
<evidence type="ECO:0000256" key="1">
    <source>
        <dbReference type="SAM" id="MobiDB-lite"/>
    </source>
</evidence>
<dbReference type="EnsemblPlants" id="OB05G10120.1">
    <property type="protein sequence ID" value="OB05G10120.1"/>
    <property type="gene ID" value="OB05G10120"/>
</dbReference>
<name>J3M338_ORYBR</name>
<feature type="compositionally biased region" description="Low complexity" evidence="1">
    <location>
        <begin position="141"/>
        <end position="150"/>
    </location>
</feature>
<proteinExistence type="predicted"/>
<dbReference type="HOGENOM" id="CLU_1247048_0_0_1"/>
<keyword evidence="3" id="KW-1185">Reference proteome</keyword>
<accession>J3M338</accession>
<organism evidence="2">
    <name type="scientific">Oryza brachyantha</name>
    <name type="common">malo sina</name>
    <dbReference type="NCBI Taxonomy" id="4533"/>
    <lineage>
        <taxon>Eukaryota</taxon>
        <taxon>Viridiplantae</taxon>
        <taxon>Streptophyta</taxon>
        <taxon>Embryophyta</taxon>
        <taxon>Tracheophyta</taxon>
        <taxon>Spermatophyta</taxon>
        <taxon>Magnoliopsida</taxon>
        <taxon>Liliopsida</taxon>
        <taxon>Poales</taxon>
        <taxon>Poaceae</taxon>
        <taxon>BOP clade</taxon>
        <taxon>Oryzoideae</taxon>
        <taxon>Oryzeae</taxon>
        <taxon>Oryzinae</taxon>
        <taxon>Oryza</taxon>
    </lineage>
</organism>
<feature type="compositionally biased region" description="Basic residues" evidence="1">
    <location>
        <begin position="131"/>
        <end position="140"/>
    </location>
</feature>
<feature type="region of interest" description="Disordered" evidence="1">
    <location>
        <begin position="103"/>
        <end position="152"/>
    </location>
</feature>
<feature type="compositionally biased region" description="Low complexity" evidence="1">
    <location>
        <begin position="37"/>
        <end position="47"/>
    </location>
</feature>
<dbReference type="Proteomes" id="UP000006038">
    <property type="component" value="Chromosome 5"/>
</dbReference>
<sequence>MEYPVPVKEEECYEEATAKRARKRSRYLSSPYTDDVSAAAATHTHTSSRSEEELMANVAVPDMLSALRAAALLDADAFAANAAAGEEVLRCFFTLHRNSSTRVTAEAELTPSSSSSSQKKEATTTTTGFALKKKKKKKKNNAASTPTTTTRRLPLTDVRNNLEKMISSLQGCSPMALRLPLAMATSVEQSLRERCDAFWPKLIRCSMHIATKLSYKPVTKAS</sequence>
<protein>
    <submittedName>
        <fullName evidence="2">Uncharacterized protein</fullName>
    </submittedName>
</protein>
<feature type="compositionally biased region" description="Low complexity" evidence="1">
    <location>
        <begin position="104"/>
        <end position="130"/>
    </location>
</feature>